<keyword evidence="5" id="KW-1185">Reference proteome</keyword>
<accession>A0A364K1Q7</accession>
<evidence type="ECO:0000313" key="4">
    <source>
        <dbReference type="EMBL" id="RAL21968.1"/>
    </source>
</evidence>
<comment type="similarity">
    <text evidence="1">Belongs to the Nudix hydrolase family.</text>
</comment>
<dbReference type="InterPro" id="IPR000086">
    <property type="entry name" value="NUDIX_hydrolase_dom"/>
</dbReference>
<dbReference type="RefSeq" id="WP_113660010.1">
    <property type="nucleotide sequence ID" value="NZ_KZ845673.1"/>
</dbReference>
<dbReference type="SUPFAM" id="SSF55811">
    <property type="entry name" value="Nudix"/>
    <property type="match status" value="1"/>
</dbReference>
<sequence>MNQKIVCTGFLLHKNKVLTIQRSFKEKFLPGFFELPGGKVDFGEDPREALAREFHEEVNLEIEVGDPYHTFSYISDNGNRHTVDILYMVRLFNGESIENLKLSEDHIDVKWIGSNEINQYDLSDEIKKCILKGFQSSAIYS</sequence>
<gene>
    <name evidence="4" type="ORF">DL897_15395</name>
</gene>
<reference evidence="4 5" key="2">
    <citation type="submission" date="2018-06" db="EMBL/GenBank/DDBJ databases">
        <authorList>
            <person name="Zhirakovskaya E."/>
        </authorList>
    </citation>
    <scope>NUCLEOTIDE SEQUENCE [LARGE SCALE GENOMIC DNA]</scope>
    <source>
        <strain evidence="4 5">FBKL4.011</strain>
    </source>
</reference>
<feature type="domain" description="Nudix hydrolase" evidence="3">
    <location>
        <begin position="2"/>
        <end position="135"/>
    </location>
</feature>
<dbReference type="InterPro" id="IPR015797">
    <property type="entry name" value="NUDIX_hydrolase-like_dom_sf"/>
</dbReference>
<evidence type="ECO:0000256" key="1">
    <source>
        <dbReference type="ARBA" id="ARBA00005582"/>
    </source>
</evidence>
<reference evidence="4 5" key="1">
    <citation type="submission" date="2018-06" db="EMBL/GenBank/DDBJ databases">
        <title>Thermoflavimicrobium daqus sp. nov., a thermophilic microbe isolated from Moutai-flavour Daqu.</title>
        <authorList>
            <person name="Wang X."/>
            <person name="Zhou H."/>
        </authorList>
    </citation>
    <scope>NUCLEOTIDE SEQUENCE [LARGE SCALE GENOMIC DNA]</scope>
    <source>
        <strain evidence="4 5">FBKL4.011</strain>
    </source>
</reference>
<dbReference type="EMBL" id="QJKK01000011">
    <property type="protein sequence ID" value="RAL21968.1"/>
    <property type="molecule type" value="Genomic_DNA"/>
</dbReference>
<keyword evidence="2" id="KW-0378">Hydrolase</keyword>
<dbReference type="PANTHER" id="PTHR43736:SF1">
    <property type="entry name" value="DIHYDRONEOPTERIN TRIPHOSPHATE DIPHOSPHATASE"/>
    <property type="match status" value="1"/>
</dbReference>
<dbReference type="InterPro" id="IPR020084">
    <property type="entry name" value="NUDIX_hydrolase_CS"/>
</dbReference>
<name>A0A364K1Q7_9BACL</name>
<protein>
    <recommendedName>
        <fullName evidence="3">Nudix hydrolase domain-containing protein</fullName>
    </recommendedName>
</protein>
<dbReference type="OrthoDB" id="9787476at2"/>
<dbReference type="PROSITE" id="PS51462">
    <property type="entry name" value="NUDIX"/>
    <property type="match status" value="1"/>
</dbReference>
<evidence type="ECO:0000313" key="5">
    <source>
        <dbReference type="Proteomes" id="UP000251213"/>
    </source>
</evidence>
<comment type="caution">
    <text evidence="4">The sequence shown here is derived from an EMBL/GenBank/DDBJ whole genome shotgun (WGS) entry which is preliminary data.</text>
</comment>
<evidence type="ECO:0000256" key="2">
    <source>
        <dbReference type="ARBA" id="ARBA00022801"/>
    </source>
</evidence>
<evidence type="ECO:0000259" key="3">
    <source>
        <dbReference type="PROSITE" id="PS51462"/>
    </source>
</evidence>
<dbReference type="Gene3D" id="3.90.79.10">
    <property type="entry name" value="Nucleoside Triphosphate Pyrophosphohydrolase"/>
    <property type="match status" value="1"/>
</dbReference>
<organism evidence="4 5">
    <name type="scientific">Thermoflavimicrobium daqui</name>
    <dbReference type="NCBI Taxonomy" id="2137476"/>
    <lineage>
        <taxon>Bacteria</taxon>
        <taxon>Bacillati</taxon>
        <taxon>Bacillota</taxon>
        <taxon>Bacilli</taxon>
        <taxon>Bacillales</taxon>
        <taxon>Thermoactinomycetaceae</taxon>
        <taxon>Thermoflavimicrobium</taxon>
    </lineage>
</organism>
<dbReference type="PROSITE" id="PS00893">
    <property type="entry name" value="NUDIX_BOX"/>
    <property type="match status" value="1"/>
</dbReference>
<dbReference type="PANTHER" id="PTHR43736">
    <property type="entry name" value="ADP-RIBOSE PYROPHOSPHATASE"/>
    <property type="match status" value="1"/>
</dbReference>
<dbReference type="Pfam" id="PF00293">
    <property type="entry name" value="NUDIX"/>
    <property type="match status" value="1"/>
</dbReference>
<dbReference type="GO" id="GO:0016787">
    <property type="term" value="F:hydrolase activity"/>
    <property type="evidence" value="ECO:0007669"/>
    <property type="project" value="UniProtKB-KW"/>
</dbReference>
<dbReference type="Proteomes" id="UP000251213">
    <property type="component" value="Unassembled WGS sequence"/>
</dbReference>
<dbReference type="AlphaFoldDB" id="A0A364K1Q7"/>
<proteinExistence type="inferred from homology"/>